<dbReference type="Proteomes" id="UP001604277">
    <property type="component" value="Unassembled WGS sequence"/>
</dbReference>
<evidence type="ECO:0000256" key="3">
    <source>
        <dbReference type="ARBA" id="ARBA00023125"/>
    </source>
</evidence>
<sequence length="135" mass="15394">MNSFMSRLKKVTSGGKPSSESKYVIKKQLGDEGLEKLLFDKTNGTKILKKLDLEPVNIENKTWSFPIDVVDDDTKKKYTLVLSQKEKGGPFGFYEDWKKIVKDKKLEGNAEIGLYVDSKTDEVHFSLLNTQDNNE</sequence>
<dbReference type="PANTHER" id="PTHR34269">
    <property type="entry name" value="TRANSCRIPTION FACTOR B3-DOMAIN FAMILY-RELATED"/>
    <property type="match status" value="1"/>
</dbReference>
<feature type="region of interest" description="Disordered" evidence="6">
    <location>
        <begin position="1"/>
        <end position="20"/>
    </location>
</feature>
<keyword evidence="2" id="KW-0805">Transcription regulation</keyword>
<comment type="subcellular location">
    <subcellularLocation>
        <location evidence="1">Nucleus</location>
    </subcellularLocation>
</comment>
<dbReference type="GO" id="GO:0003677">
    <property type="term" value="F:DNA binding"/>
    <property type="evidence" value="ECO:0007669"/>
    <property type="project" value="UniProtKB-KW"/>
</dbReference>
<dbReference type="AlphaFoldDB" id="A0ABD1U695"/>
<evidence type="ECO:0000313" key="8">
    <source>
        <dbReference type="Proteomes" id="UP001604277"/>
    </source>
</evidence>
<dbReference type="GO" id="GO:0005634">
    <property type="term" value="C:nucleus"/>
    <property type="evidence" value="ECO:0007669"/>
    <property type="project" value="UniProtKB-SubCell"/>
</dbReference>
<reference evidence="8" key="1">
    <citation type="submission" date="2024-07" db="EMBL/GenBank/DDBJ databases">
        <title>Two chromosome-level genome assemblies of Korean endemic species Abeliophyllum distichum and Forsythia ovata (Oleaceae).</title>
        <authorList>
            <person name="Jang H."/>
        </authorList>
    </citation>
    <scope>NUCLEOTIDE SEQUENCE [LARGE SCALE GENOMIC DNA]</scope>
</reference>
<keyword evidence="5" id="KW-0539">Nucleus</keyword>
<accession>A0ABD1U695</accession>
<organism evidence="7 8">
    <name type="scientific">Forsythia ovata</name>
    <dbReference type="NCBI Taxonomy" id="205694"/>
    <lineage>
        <taxon>Eukaryota</taxon>
        <taxon>Viridiplantae</taxon>
        <taxon>Streptophyta</taxon>
        <taxon>Embryophyta</taxon>
        <taxon>Tracheophyta</taxon>
        <taxon>Spermatophyta</taxon>
        <taxon>Magnoliopsida</taxon>
        <taxon>eudicotyledons</taxon>
        <taxon>Gunneridae</taxon>
        <taxon>Pentapetalae</taxon>
        <taxon>asterids</taxon>
        <taxon>lamiids</taxon>
        <taxon>Lamiales</taxon>
        <taxon>Oleaceae</taxon>
        <taxon>Forsythieae</taxon>
        <taxon>Forsythia</taxon>
    </lineage>
</organism>
<name>A0ABD1U695_9LAMI</name>
<dbReference type="Gene3D" id="2.40.330.10">
    <property type="entry name" value="DNA-binding pseudobarrel domain"/>
    <property type="match status" value="1"/>
</dbReference>
<dbReference type="PANTHER" id="PTHR34269:SF11">
    <property type="entry name" value="B3 DOMAIN PROTEIN"/>
    <property type="match status" value="1"/>
</dbReference>
<comment type="caution">
    <text evidence="7">The sequence shown here is derived from an EMBL/GenBank/DDBJ whole genome shotgun (WGS) entry which is preliminary data.</text>
</comment>
<evidence type="ECO:0000256" key="6">
    <source>
        <dbReference type="SAM" id="MobiDB-lite"/>
    </source>
</evidence>
<dbReference type="InterPro" id="IPR015300">
    <property type="entry name" value="DNA-bd_pseudobarrel_sf"/>
</dbReference>
<evidence type="ECO:0000256" key="4">
    <source>
        <dbReference type="ARBA" id="ARBA00023163"/>
    </source>
</evidence>
<protein>
    <submittedName>
        <fullName evidence="7">DNA-binding pseudobarrel domain superfamily</fullName>
    </submittedName>
</protein>
<dbReference type="EMBL" id="JBFOLJ010000007">
    <property type="protein sequence ID" value="KAL2520534.1"/>
    <property type="molecule type" value="Genomic_DNA"/>
</dbReference>
<evidence type="ECO:0000256" key="2">
    <source>
        <dbReference type="ARBA" id="ARBA00023015"/>
    </source>
</evidence>
<keyword evidence="8" id="KW-1185">Reference proteome</keyword>
<proteinExistence type="predicted"/>
<keyword evidence="4" id="KW-0804">Transcription</keyword>
<evidence type="ECO:0000313" key="7">
    <source>
        <dbReference type="EMBL" id="KAL2520534.1"/>
    </source>
</evidence>
<evidence type="ECO:0000256" key="5">
    <source>
        <dbReference type="ARBA" id="ARBA00023242"/>
    </source>
</evidence>
<gene>
    <name evidence="7" type="ORF">Fot_24457</name>
</gene>
<evidence type="ECO:0000256" key="1">
    <source>
        <dbReference type="ARBA" id="ARBA00004123"/>
    </source>
</evidence>
<keyword evidence="3 7" id="KW-0238">DNA-binding</keyword>
<dbReference type="InterPro" id="IPR051442">
    <property type="entry name" value="B3_domain"/>
</dbReference>